<keyword evidence="3" id="KW-1185">Reference proteome</keyword>
<dbReference type="OrthoDB" id="8028904at2759"/>
<organism evidence="2 3">
    <name type="scientific">Ladona fulva</name>
    <name type="common">Scarce chaser dragonfly</name>
    <name type="synonym">Libellula fulva</name>
    <dbReference type="NCBI Taxonomy" id="123851"/>
    <lineage>
        <taxon>Eukaryota</taxon>
        <taxon>Metazoa</taxon>
        <taxon>Ecdysozoa</taxon>
        <taxon>Arthropoda</taxon>
        <taxon>Hexapoda</taxon>
        <taxon>Insecta</taxon>
        <taxon>Pterygota</taxon>
        <taxon>Palaeoptera</taxon>
        <taxon>Odonata</taxon>
        <taxon>Epiprocta</taxon>
        <taxon>Anisoptera</taxon>
        <taxon>Libelluloidea</taxon>
        <taxon>Libellulidae</taxon>
        <taxon>Ladona</taxon>
    </lineage>
</organism>
<dbReference type="InterPro" id="IPR004875">
    <property type="entry name" value="DDE_SF_endonuclease_dom"/>
</dbReference>
<reference evidence="2" key="1">
    <citation type="submission" date="2013-04" db="EMBL/GenBank/DDBJ databases">
        <authorList>
            <person name="Qu J."/>
            <person name="Murali S.C."/>
            <person name="Bandaranaike D."/>
            <person name="Bellair M."/>
            <person name="Blankenburg K."/>
            <person name="Chao H."/>
            <person name="Dinh H."/>
            <person name="Doddapaneni H."/>
            <person name="Downs B."/>
            <person name="Dugan-Rocha S."/>
            <person name="Elkadiri S."/>
            <person name="Gnanaolivu R.D."/>
            <person name="Hernandez B."/>
            <person name="Javaid M."/>
            <person name="Jayaseelan J.C."/>
            <person name="Lee S."/>
            <person name="Li M."/>
            <person name="Ming W."/>
            <person name="Munidasa M."/>
            <person name="Muniz J."/>
            <person name="Nguyen L."/>
            <person name="Ongeri F."/>
            <person name="Osuji N."/>
            <person name="Pu L.-L."/>
            <person name="Puazo M."/>
            <person name="Qu C."/>
            <person name="Quiroz J."/>
            <person name="Raj R."/>
            <person name="Weissenberger G."/>
            <person name="Xin Y."/>
            <person name="Zou X."/>
            <person name="Han Y."/>
            <person name="Richards S."/>
            <person name="Worley K."/>
            <person name="Muzny D."/>
            <person name="Gibbs R."/>
        </authorList>
    </citation>
    <scope>NUCLEOTIDE SEQUENCE</scope>
    <source>
        <strain evidence="2">Sampled in the wild</strain>
    </source>
</reference>
<dbReference type="GO" id="GO:0005634">
    <property type="term" value="C:nucleus"/>
    <property type="evidence" value="ECO:0007669"/>
    <property type="project" value="TreeGrafter"/>
</dbReference>
<reference evidence="2" key="2">
    <citation type="submission" date="2017-10" db="EMBL/GenBank/DDBJ databases">
        <title>Ladona fulva Genome sequencing and assembly.</title>
        <authorList>
            <person name="Murali S."/>
            <person name="Richards S."/>
            <person name="Bandaranaike D."/>
            <person name="Bellair M."/>
            <person name="Blankenburg K."/>
            <person name="Chao H."/>
            <person name="Dinh H."/>
            <person name="Doddapaneni H."/>
            <person name="Dugan-Rocha S."/>
            <person name="Elkadiri S."/>
            <person name="Gnanaolivu R."/>
            <person name="Hernandez B."/>
            <person name="Skinner E."/>
            <person name="Javaid M."/>
            <person name="Lee S."/>
            <person name="Li M."/>
            <person name="Ming W."/>
            <person name="Munidasa M."/>
            <person name="Muniz J."/>
            <person name="Nguyen L."/>
            <person name="Hughes D."/>
            <person name="Osuji N."/>
            <person name="Pu L.-L."/>
            <person name="Puazo M."/>
            <person name="Qu C."/>
            <person name="Quiroz J."/>
            <person name="Raj R."/>
            <person name="Weissenberger G."/>
            <person name="Xin Y."/>
            <person name="Zou X."/>
            <person name="Han Y."/>
            <person name="Worley K."/>
            <person name="Muzny D."/>
            <person name="Gibbs R."/>
        </authorList>
    </citation>
    <scope>NUCLEOTIDE SEQUENCE</scope>
    <source>
        <strain evidence="2">Sampled in the wild</strain>
    </source>
</reference>
<dbReference type="EMBL" id="KZ308279">
    <property type="protein sequence ID" value="KAG8226398.1"/>
    <property type="molecule type" value="Genomic_DNA"/>
</dbReference>
<dbReference type="Proteomes" id="UP000792457">
    <property type="component" value="Unassembled WGS sequence"/>
</dbReference>
<dbReference type="PANTHER" id="PTHR19303:SF73">
    <property type="entry name" value="PROTEIN PDC2"/>
    <property type="match status" value="1"/>
</dbReference>
<feature type="domain" description="DDE-1" evidence="1">
    <location>
        <begin position="1"/>
        <end position="152"/>
    </location>
</feature>
<dbReference type="Pfam" id="PF03184">
    <property type="entry name" value="DDE_1"/>
    <property type="match status" value="1"/>
</dbReference>
<accession>A0A8K0NYQ2</accession>
<proteinExistence type="predicted"/>
<dbReference type="AlphaFoldDB" id="A0A8K0NYQ2"/>
<sequence length="301" mass="34247">MRPLVVGNYEKPRCFKNVRSFPCDYSAHKKAWMTGDLFTAWLHELDKKMEAENRKILLFIDNCPSHPRGVELKKVKVEFLPKNSSGVLQPLNQGIIKVMKQKYRKLIVQRYLCISDQPHFNSSDIKMNVLDAMHYVVSSWNEVKAETIVNCFHKVGFVNQPIKVSGRQESDDEGWTELQARINQPGNFENFVEVDDGMVTSELLTIEDMIQSKGANSDTEEEDMAPPQSVKKSEALEAIETLRRFFSAKTGVDDAIFLRLSYLEHAVIASGPAPMQQTTIDDFLISILKLSYNNDPSANKN</sequence>
<evidence type="ECO:0000259" key="1">
    <source>
        <dbReference type="Pfam" id="PF03184"/>
    </source>
</evidence>
<evidence type="ECO:0000313" key="3">
    <source>
        <dbReference type="Proteomes" id="UP000792457"/>
    </source>
</evidence>
<comment type="caution">
    <text evidence="2">The sequence shown here is derived from an EMBL/GenBank/DDBJ whole genome shotgun (WGS) entry which is preliminary data.</text>
</comment>
<evidence type="ECO:0000313" key="2">
    <source>
        <dbReference type="EMBL" id="KAG8226398.1"/>
    </source>
</evidence>
<dbReference type="PANTHER" id="PTHR19303">
    <property type="entry name" value="TRANSPOSON"/>
    <property type="match status" value="1"/>
</dbReference>
<name>A0A8K0NYQ2_LADFU</name>
<dbReference type="GO" id="GO:0003677">
    <property type="term" value="F:DNA binding"/>
    <property type="evidence" value="ECO:0007669"/>
    <property type="project" value="TreeGrafter"/>
</dbReference>
<protein>
    <recommendedName>
        <fullName evidence="1">DDE-1 domain-containing protein</fullName>
    </recommendedName>
</protein>
<dbReference type="InterPro" id="IPR050863">
    <property type="entry name" value="CenT-Element_Derived"/>
</dbReference>
<gene>
    <name evidence="2" type="ORF">J437_LFUL011936</name>
</gene>